<proteinExistence type="predicted"/>
<name>K0F6I1_NOCB7</name>
<evidence type="ECO:0000313" key="2">
    <source>
        <dbReference type="EMBL" id="AFU05287.1"/>
    </source>
</evidence>
<organism evidence="2 3">
    <name type="scientific">Nocardia brasiliensis (strain ATCC 700358 / HUJEG-1)</name>
    <dbReference type="NCBI Taxonomy" id="1133849"/>
    <lineage>
        <taxon>Bacteria</taxon>
        <taxon>Bacillati</taxon>
        <taxon>Actinomycetota</taxon>
        <taxon>Actinomycetes</taxon>
        <taxon>Mycobacteriales</taxon>
        <taxon>Nocardiaceae</taxon>
        <taxon>Nocardia</taxon>
    </lineage>
</organism>
<accession>K0F6I1</accession>
<feature type="region of interest" description="Disordered" evidence="1">
    <location>
        <begin position="41"/>
        <end position="68"/>
    </location>
</feature>
<dbReference type="Proteomes" id="UP000006304">
    <property type="component" value="Chromosome"/>
</dbReference>
<evidence type="ECO:0000256" key="1">
    <source>
        <dbReference type="SAM" id="MobiDB-lite"/>
    </source>
</evidence>
<dbReference type="AlphaFoldDB" id="K0F6I1"/>
<dbReference type="KEGG" id="nbr:O3I_036700"/>
<keyword evidence="3" id="KW-1185">Reference proteome</keyword>
<protein>
    <submittedName>
        <fullName evidence="2">Uncharacterized protein</fullName>
    </submittedName>
</protein>
<sequence length="68" mass="7641">MHDAVWRAGALRADSIACIGCLESRLGRRLHCDDFLTAPLNDPDYGNHSPRLRDRLRPSQTTAHESAR</sequence>
<reference evidence="2 3" key="1">
    <citation type="journal article" date="2012" name="J. Bacteriol.">
        <title>Complete genome sequence of Nocardia brasiliensis HUJEG-1.</title>
        <authorList>
            <person name="Vera-Cabrera L."/>
            <person name="Ortiz-Lopez R."/>
            <person name="Elizondo-Gonzalez R."/>
            <person name="Perez-Maya A.A."/>
            <person name="Ocampo-Candiani J."/>
        </authorList>
    </citation>
    <scope>NUCLEOTIDE SEQUENCE [LARGE SCALE GENOMIC DNA]</scope>
    <source>
        <strain evidence="3">ATCC 700358</strain>
    </source>
</reference>
<dbReference type="HOGENOM" id="CLU_2789744_0_0_11"/>
<evidence type="ECO:0000313" key="3">
    <source>
        <dbReference type="Proteomes" id="UP000006304"/>
    </source>
</evidence>
<feature type="compositionally biased region" description="Polar residues" evidence="1">
    <location>
        <begin position="58"/>
        <end position="68"/>
    </location>
</feature>
<gene>
    <name evidence="2" type="ORF">O3I_036700</name>
</gene>
<dbReference type="EMBL" id="CP003876">
    <property type="protein sequence ID" value="AFU05287.1"/>
    <property type="molecule type" value="Genomic_DNA"/>
</dbReference>